<dbReference type="InterPro" id="IPR010979">
    <property type="entry name" value="Ribosomal_uS13-like_H2TH"/>
</dbReference>
<dbReference type="EMBL" id="VFOR01000001">
    <property type="protein sequence ID" value="TQL62307.1"/>
    <property type="molecule type" value="Genomic_DNA"/>
</dbReference>
<dbReference type="Proteomes" id="UP000316196">
    <property type="component" value="Unassembled WGS sequence"/>
</dbReference>
<dbReference type="OrthoDB" id="3197442at2"/>
<dbReference type="InterPro" id="IPR047806">
    <property type="entry name" value="IHF_actinobact"/>
</dbReference>
<feature type="domain" description="Integration host factor-like helix-two turn-helix" evidence="2">
    <location>
        <begin position="34"/>
        <end position="102"/>
    </location>
</feature>
<dbReference type="NCBIfam" id="NF041260">
    <property type="entry name" value="actino_IHF"/>
    <property type="match status" value="1"/>
</dbReference>
<comment type="caution">
    <text evidence="3">The sequence shown here is derived from an EMBL/GenBank/DDBJ whole genome shotgun (WGS) entry which is preliminary data.</text>
</comment>
<dbReference type="Pfam" id="PF22525">
    <property type="entry name" value="H2TH_5"/>
    <property type="match status" value="1"/>
</dbReference>
<sequence>MEPDVPALSSEERIRARAIALEVRRRRADVKQQLRDGVIDLDDVLDLARGDDVVAHIRVMDILRCLPRIGEVRATGIMEQLGIAPNRRLRGLGDNQRSGLRREASRAWR</sequence>
<dbReference type="Gene3D" id="1.10.8.50">
    <property type="match status" value="1"/>
</dbReference>
<evidence type="ECO:0000259" key="2">
    <source>
        <dbReference type="Pfam" id="PF22525"/>
    </source>
</evidence>
<name>A0A542ZPQ1_9ACTN</name>
<evidence type="ECO:0000313" key="4">
    <source>
        <dbReference type="Proteomes" id="UP000316196"/>
    </source>
</evidence>
<organism evidence="3 4">
    <name type="scientific">Propioniferax innocua</name>
    <dbReference type="NCBI Taxonomy" id="1753"/>
    <lineage>
        <taxon>Bacteria</taxon>
        <taxon>Bacillati</taxon>
        <taxon>Actinomycetota</taxon>
        <taxon>Actinomycetes</taxon>
        <taxon>Propionibacteriales</taxon>
        <taxon>Propionibacteriaceae</taxon>
        <taxon>Propioniferax</taxon>
    </lineage>
</organism>
<dbReference type="AlphaFoldDB" id="A0A542ZPQ1"/>
<evidence type="ECO:0000313" key="3">
    <source>
        <dbReference type="EMBL" id="TQL62307.1"/>
    </source>
</evidence>
<accession>A0A542ZPQ1</accession>
<dbReference type="GO" id="GO:0003676">
    <property type="term" value="F:nucleic acid binding"/>
    <property type="evidence" value="ECO:0007669"/>
    <property type="project" value="InterPro"/>
</dbReference>
<protein>
    <recommendedName>
        <fullName evidence="2">Integration host factor-like helix-two turn-helix domain-containing protein</fullName>
    </recommendedName>
</protein>
<reference evidence="3 4" key="1">
    <citation type="submission" date="2019-06" db="EMBL/GenBank/DDBJ databases">
        <title>Sequencing the genomes of 1000 actinobacteria strains.</title>
        <authorList>
            <person name="Klenk H.-P."/>
        </authorList>
    </citation>
    <scope>NUCLEOTIDE SEQUENCE [LARGE SCALE GENOMIC DNA]</scope>
    <source>
        <strain evidence="3 4">DSM 8251</strain>
    </source>
</reference>
<dbReference type="InterPro" id="IPR055201">
    <property type="entry name" value="IHF-like_H2TH"/>
</dbReference>
<feature type="region of interest" description="Disordered" evidence="1">
    <location>
        <begin position="89"/>
        <end position="109"/>
    </location>
</feature>
<evidence type="ECO:0000256" key="1">
    <source>
        <dbReference type="SAM" id="MobiDB-lite"/>
    </source>
</evidence>
<dbReference type="SUPFAM" id="SSF46946">
    <property type="entry name" value="S13-like H2TH domain"/>
    <property type="match status" value="1"/>
</dbReference>
<keyword evidence="4" id="KW-1185">Reference proteome</keyword>
<dbReference type="RefSeq" id="WP_142092177.1">
    <property type="nucleotide sequence ID" value="NZ_BAAAMD010000003.1"/>
</dbReference>
<feature type="compositionally biased region" description="Basic and acidic residues" evidence="1">
    <location>
        <begin position="100"/>
        <end position="109"/>
    </location>
</feature>
<gene>
    <name evidence="3" type="ORF">FB460_0078</name>
</gene>
<proteinExistence type="predicted"/>